<protein>
    <submittedName>
        <fullName evidence="4">S9 family peptidase</fullName>
    </submittedName>
</protein>
<dbReference type="InterPro" id="IPR001375">
    <property type="entry name" value="Peptidase_S9_cat"/>
</dbReference>
<dbReference type="AlphaFoldDB" id="A0A4Y8L683"/>
<comment type="caution">
    <text evidence="4">The sequence shown here is derived from an EMBL/GenBank/DDBJ whole genome shotgun (WGS) entry which is preliminary data.</text>
</comment>
<dbReference type="PANTHER" id="PTHR11731:SF193">
    <property type="entry name" value="DIPEPTIDYL PEPTIDASE 9"/>
    <property type="match status" value="1"/>
</dbReference>
<reference evidence="4 5" key="1">
    <citation type="submission" date="2019-03" db="EMBL/GenBank/DDBJ databases">
        <title>San Antonio Military Medical Center submission to MRSN (WRAIR), pending publication.</title>
        <authorList>
            <person name="Blyth D.M."/>
            <person name="Mccarthy S.L."/>
            <person name="Schall S.E."/>
            <person name="Stam J.A."/>
            <person name="Ong A.C."/>
            <person name="Mcgann P.T."/>
        </authorList>
    </citation>
    <scope>NUCLEOTIDE SEQUENCE [LARGE SCALE GENOMIC DNA]</scope>
    <source>
        <strain evidence="4 5">MRSN571793</strain>
    </source>
</reference>
<proteinExistence type="predicted"/>
<evidence type="ECO:0000259" key="2">
    <source>
        <dbReference type="Pfam" id="PF00326"/>
    </source>
</evidence>
<dbReference type="InterPro" id="IPR002469">
    <property type="entry name" value="Peptidase_S9B_N"/>
</dbReference>
<dbReference type="Gene3D" id="2.140.10.30">
    <property type="entry name" value="Dipeptidylpeptidase IV, N-terminal domain"/>
    <property type="match status" value="1"/>
</dbReference>
<dbReference type="SUPFAM" id="SSF82171">
    <property type="entry name" value="DPP6 N-terminal domain-like"/>
    <property type="match status" value="1"/>
</dbReference>
<name>A0A4Y8L683_9BACT</name>
<evidence type="ECO:0000313" key="4">
    <source>
        <dbReference type="EMBL" id="TFD97807.1"/>
    </source>
</evidence>
<dbReference type="Pfam" id="PF00930">
    <property type="entry name" value="DPPIV_N"/>
    <property type="match status" value="1"/>
</dbReference>
<dbReference type="OrthoDB" id="9812921at2"/>
<evidence type="ECO:0000313" key="5">
    <source>
        <dbReference type="Proteomes" id="UP000297861"/>
    </source>
</evidence>
<accession>A0A4Y8L683</accession>
<dbReference type="GO" id="GO:0008239">
    <property type="term" value="F:dipeptidyl-peptidase activity"/>
    <property type="evidence" value="ECO:0007669"/>
    <property type="project" value="TreeGrafter"/>
</dbReference>
<dbReference type="Proteomes" id="UP000297861">
    <property type="component" value="Unassembled WGS sequence"/>
</dbReference>
<evidence type="ECO:0000259" key="3">
    <source>
        <dbReference type="Pfam" id="PF00930"/>
    </source>
</evidence>
<sequence>MRLFKSFLFTVILSSSFSAMAQNSLVPLSLEDLIPGGSTFSKYRVQFPSQLQWWNDSPVQVKGDSIVSIPVIDKKAVQVITTKELINQSLTAEGKEKLKSFRFVGFPYADQSVVMLTNGSDTYLYNFKENKVEVTYTFPKETSNFDFTKEGRAFAYTKDNNLYILDSDSKETAITSDSDKGIVNGQSVHRNEFGITKGTFWSPSGNLLAFYRMDETMVTDYPLVDISARVAELKDIKYPMAGMKSHQVTIGIFNRSTQQTVFLKTGTPKEKYLTNIAWSPDDKYIYLAELNRGQDTCKVARYDANSGKLDATLFVETHPKYVEPEHPVFFLKNDPNSFIWQSKRDGYNHLYLYDINGKVKKQLTTGTWDVTEVLGFDAAGANLYYVSTEATPLERHIYQLNLKNGKKVRLSKEEGVHSGLLSESGKYIIDRYTSQYNAGKADITDTKTAKTYNIFSAKDPYKGITLPEISLGELKANDGKTSLYYRLIKPLNFDPDKKYPTIIYVYGGPHSQLVDNSWMAQARGWDIYMAEKGYVVFTLDNRGTSNRGIDFENITHRHLGVVETEDQMTGVDYLKSLPYVDADRIGVHGWSFGGFMTLNLMLRHPETFKVGVAGGPVTDWKYYEIMYGERYMDSPKENPEGYAGSSMVDRAGDLKGRLMIIHGDEDPTVVMQHSLQFLKSAIKSGTHPDFFVYPGHGHNMIGKDRVHLHEHITRYFDDFLK</sequence>
<keyword evidence="1" id="KW-0732">Signal</keyword>
<feature type="domain" description="Dipeptidylpeptidase IV N-terminal" evidence="3">
    <location>
        <begin position="121"/>
        <end position="435"/>
    </location>
</feature>
<keyword evidence="5" id="KW-1185">Reference proteome</keyword>
<evidence type="ECO:0000256" key="1">
    <source>
        <dbReference type="SAM" id="SignalP"/>
    </source>
</evidence>
<dbReference type="InterPro" id="IPR029058">
    <property type="entry name" value="AB_hydrolase_fold"/>
</dbReference>
<dbReference type="Pfam" id="PF00326">
    <property type="entry name" value="Peptidase_S9"/>
    <property type="match status" value="1"/>
</dbReference>
<dbReference type="GO" id="GO:0006508">
    <property type="term" value="P:proteolysis"/>
    <property type="evidence" value="ECO:0007669"/>
    <property type="project" value="InterPro"/>
</dbReference>
<dbReference type="RefSeq" id="WP_134435588.1">
    <property type="nucleotide sequence ID" value="NZ_SOML01000002.1"/>
</dbReference>
<feature type="chain" id="PRO_5021280928" evidence="1">
    <location>
        <begin position="22"/>
        <end position="721"/>
    </location>
</feature>
<feature type="signal peptide" evidence="1">
    <location>
        <begin position="1"/>
        <end position="21"/>
    </location>
</feature>
<gene>
    <name evidence="4" type="ORF">E2605_04095</name>
</gene>
<organism evidence="4 5">
    <name type="scientific">Dysgonomonas capnocytophagoides</name>
    <dbReference type="NCBI Taxonomy" id="45254"/>
    <lineage>
        <taxon>Bacteria</taxon>
        <taxon>Pseudomonadati</taxon>
        <taxon>Bacteroidota</taxon>
        <taxon>Bacteroidia</taxon>
        <taxon>Bacteroidales</taxon>
        <taxon>Dysgonomonadaceae</taxon>
        <taxon>Dysgonomonas</taxon>
    </lineage>
</organism>
<feature type="domain" description="Peptidase S9 prolyl oligopeptidase catalytic" evidence="2">
    <location>
        <begin position="527"/>
        <end position="720"/>
    </location>
</feature>
<dbReference type="InterPro" id="IPR050278">
    <property type="entry name" value="Serine_Prot_S9B/DPPIV"/>
</dbReference>
<dbReference type="Gene3D" id="3.40.50.1820">
    <property type="entry name" value="alpha/beta hydrolase"/>
    <property type="match status" value="1"/>
</dbReference>
<dbReference type="STRING" id="1121485.GCA_000426485_03311"/>
<dbReference type="SUPFAM" id="SSF53474">
    <property type="entry name" value="alpha/beta-Hydrolases"/>
    <property type="match status" value="1"/>
</dbReference>
<dbReference type="EMBL" id="SOML01000002">
    <property type="protein sequence ID" value="TFD97807.1"/>
    <property type="molecule type" value="Genomic_DNA"/>
</dbReference>
<dbReference type="PANTHER" id="PTHR11731">
    <property type="entry name" value="PROTEASE FAMILY S9B,C DIPEPTIDYL-PEPTIDASE IV-RELATED"/>
    <property type="match status" value="1"/>
</dbReference>
<dbReference type="GO" id="GO:0008236">
    <property type="term" value="F:serine-type peptidase activity"/>
    <property type="evidence" value="ECO:0007669"/>
    <property type="project" value="InterPro"/>
</dbReference>